<proteinExistence type="predicted"/>
<dbReference type="Proteomes" id="UP000755667">
    <property type="component" value="Unassembled WGS sequence"/>
</dbReference>
<dbReference type="AlphaFoldDB" id="A0A9Q2S7C0"/>
<sequence length="328" mass="33766">MMRAIRYNRTGPAAEVLELADVQLPEPGRGEVRVRLYASGVNPHDTKGRSGWTGRGVPEEGVVPHSDGAGVIEAAGAEVSQARIGTRVYVLGAQAQGTAADYVCLPSEQALHLPKTFGFAEGACLGVPTFTAWLAVLADGPVTGQTILVQGGGGAVGRVVVELAMRSGARVIATAGSEASRAVARAKGAEIVLDRHSDDIAAAVLEATQGHGAQRIVEVDFGANAAIDIAALAPHGTLAAYSSSSERMPILDYYAFARKSARLDFVQGALLSPAQLASASASIGAFIAAGLLRPDVAEIFPLEQTARAHEAVEKGATANIVVCLKDPT</sequence>
<keyword evidence="1" id="KW-0521">NADP</keyword>
<organism evidence="3 5">
    <name type="scientific">Marivita cryptomonadis</name>
    <dbReference type="NCBI Taxonomy" id="505252"/>
    <lineage>
        <taxon>Bacteria</taxon>
        <taxon>Pseudomonadati</taxon>
        <taxon>Pseudomonadota</taxon>
        <taxon>Alphaproteobacteria</taxon>
        <taxon>Rhodobacterales</taxon>
        <taxon>Roseobacteraceae</taxon>
        <taxon>Marivita</taxon>
    </lineage>
</organism>
<dbReference type="InterPro" id="IPR036291">
    <property type="entry name" value="NAD(P)-bd_dom_sf"/>
</dbReference>
<gene>
    <name evidence="3" type="ORF">JQX41_22075</name>
    <name evidence="4" type="ORF">JQX48_22095</name>
</gene>
<evidence type="ECO:0000313" key="5">
    <source>
        <dbReference type="Proteomes" id="UP000755667"/>
    </source>
</evidence>
<dbReference type="EMBL" id="JAFBXE010000023">
    <property type="protein sequence ID" value="MBM2415002.1"/>
    <property type="molecule type" value="Genomic_DNA"/>
</dbReference>
<dbReference type="PANTHER" id="PTHR44154">
    <property type="entry name" value="QUINONE OXIDOREDUCTASE"/>
    <property type="match status" value="1"/>
</dbReference>
<dbReference type="PANTHER" id="PTHR44154:SF1">
    <property type="entry name" value="QUINONE OXIDOREDUCTASE"/>
    <property type="match status" value="1"/>
</dbReference>
<evidence type="ECO:0000313" key="4">
    <source>
        <dbReference type="EMBL" id="MBM2419673.1"/>
    </source>
</evidence>
<dbReference type="InterPro" id="IPR013154">
    <property type="entry name" value="ADH-like_N"/>
</dbReference>
<dbReference type="SUPFAM" id="SSF51735">
    <property type="entry name" value="NAD(P)-binding Rossmann-fold domains"/>
    <property type="match status" value="1"/>
</dbReference>
<dbReference type="RefSeq" id="WP_138487676.1">
    <property type="nucleotide sequence ID" value="NZ_JAFBWU010000023.1"/>
</dbReference>
<dbReference type="SMART" id="SM00829">
    <property type="entry name" value="PKS_ER"/>
    <property type="match status" value="1"/>
</dbReference>
<dbReference type="Proteomes" id="UP000809440">
    <property type="component" value="Unassembled WGS sequence"/>
</dbReference>
<evidence type="ECO:0000313" key="3">
    <source>
        <dbReference type="EMBL" id="MBM2415002.1"/>
    </source>
</evidence>
<dbReference type="GO" id="GO:0003960">
    <property type="term" value="F:quinone reductase (NADPH) activity"/>
    <property type="evidence" value="ECO:0007669"/>
    <property type="project" value="TreeGrafter"/>
</dbReference>
<dbReference type="CDD" id="cd08253">
    <property type="entry name" value="zeta_crystallin"/>
    <property type="match status" value="1"/>
</dbReference>
<dbReference type="InterPro" id="IPR013149">
    <property type="entry name" value="ADH-like_C"/>
</dbReference>
<dbReference type="InterPro" id="IPR011032">
    <property type="entry name" value="GroES-like_sf"/>
</dbReference>
<dbReference type="Pfam" id="PF08240">
    <property type="entry name" value="ADH_N"/>
    <property type="match status" value="1"/>
</dbReference>
<evidence type="ECO:0000259" key="2">
    <source>
        <dbReference type="SMART" id="SM00829"/>
    </source>
</evidence>
<dbReference type="Pfam" id="PF00107">
    <property type="entry name" value="ADH_zinc_N"/>
    <property type="match status" value="1"/>
</dbReference>
<accession>A0A9Q2S7C0</accession>
<name>A0A9Q2S7C0_9RHOB</name>
<dbReference type="GO" id="GO:0070402">
    <property type="term" value="F:NADPH binding"/>
    <property type="evidence" value="ECO:0007669"/>
    <property type="project" value="TreeGrafter"/>
</dbReference>
<feature type="domain" description="Enoyl reductase (ER)" evidence="2">
    <location>
        <begin position="13"/>
        <end position="322"/>
    </location>
</feature>
<reference evidence="3 6" key="1">
    <citation type="submission" date="2021-01" db="EMBL/GenBank/DDBJ databases">
        <title>Diatom-associated Roseobacters Show Island Model of Population Structure.</title>
        <authorList>
            <person name="Qu L."/>
            <person name="Feng X."/>
            <person name="Chen Y."/>
            <person name="Li L."/>
            <person name="Wang X."/>
            <person name="Hu Z."/>
            <person name="Wang H."/>
            <person name="Luo H."/>
        </authorList>
    </citation>
    <scope>NUCLEOTIDE SEQUENCE</scope>
    <source>
        <strain evidence="4 6">CC28-63</strain>
        <strain evidence="3">CC28-69</strain>
    </source>
</reference>
<dbReference type="Gene3D" id="3.90.180.10">
    <property type="entry name" value="Medium-chain alcohol dehydrogenases, catalytic domain"/>
    <property type="match status" value="1"/>
</dbReference>
<dbReference type="GO" id="GO:0003730">
    <property type="term" value="F:mRNA 3'-UTR binding"/>
    <property type="evidence" value="ECO:0007669"/>
    <property type="project" value="TreeGrafter"/>
</dbReference>
<dbReference type="InterPro" id="IPR020843">
    <property type="entry name" value="ER"/>
</dbReference>
<evidence type="ECO:0000313" key="6">
    <source>
        <dbReference type="Proteomes" id="UP000809440"/>
    </source>
</evidence>
<dbReference type="EMBL" id="JAFBXF010000023">
    <property type="protein sequence ID" value="MBM2419673.1"/>
    <property type="molecule type" value="Genomic_DNA"/>
</dbReference>
<keyword evidence="6" id="KW-1185">Reference proteome</keyword>
<comment type="caution">
    <text evidence="3">The sequence shown here is derived from an EMBL/GenBank/DDBJ whole genome shotgun (WGS) entry which is preliminary data.</text>
</comment>
<evidence type="ECO:0000256" key="1">
    <source>
        <dbReference type="ARBA" id="ARBA00022857"/>
    </source>
</evidence>
<dbReference type="SUPFAM" id="SSF50129">
    <property type="entry name" value="GroES-like"/>
    <property type="match status" value="1"/>
</dbReference>
<protein>
    <submittedName>
        <fullName evidence="3">NADPH:quinone reductase</fullName>
    </submittedName>
</protein>
<dbReference type="Gene3D" id="3.40.50.720">
    <property type="entry name" value="NAD(P)-binding Rossmann-like Domain"/>
    <property type="match status" value="1"/>
</dbReference>
<dbReference type="GO" id="GO:0005829">
    <property type="term" value="C:cytosol"/>
    <property type="evidence" value="ECO:0007669"/>
    <property type="project" value="TreeGrafter"/>
</dbReference>
<dbReference type="InterPro" id="IPR051603">
    <property type="entry name" value="Zinc-ADH_QOR/CCCR"/>
</dbReference>